<proteinExistence type="predicted"/>
<comment type="caution">
    <text evidence="1">The sequence shown here is derived from an EMBL/GenBank/DDBJ whole genome shotgun (WGS) entry which is preliminary data.</text>
</comment>
<dbReference type="RefSeq" id="WP_160423760.1">
    <property type="nucleotide sequence ID" value="NZ_WSTA01000026.1"/>
</dbReference>
<gene>
    <name evidence="1" type="ORF">GB864_07645</name>
</gene>
<keyword evidence="2" id="KW-1185">Reference proteome</keyword>
<name>A0A6I4P2S9_9MICO</name>
<evidence type="ECO:0000313" key="1">
    <source>
        <dbReference type="EMBL" id="MWB98419.1"/>
    </source>
</evidence>
<dbReference type="Pfam" id="PF06224">
    <property type="entry name" value="AlkZ-like"/>
    <property type="match status" value="1"/>
</dbReference>
<protein>
    <submittedName>
        <fullName evidence="1">Winged helix DNA-binding domain-containing protein</fullName>
    </submittedName>
</protein>
<dbReference type="Proteomes" id="UP000438182">
    <property type="component" value="Unassembled WGS sequence"/>
</dbReference>
<dbReference type="PANTHER" id="PTHR38479:SF2">
    <property type="entry name" value="WINGED HELIX DNA-BINDING DOMAIN-CONTAINING PROTEIN"/>
    <property type="match status" value="1"/>
</dbReference>
<dbReference type="EMBL" id="WSTA01000026">
    <property type="protein sequence ID" value="MWB98419.1"/>
    <property type="molecule type" value="Genomic_DNA"/>
</dbReference>
<evidence type="ECO:0000313" key="2">
    <source>
        <dbReference type="Proteomes" id="UP000438182"/>
    </source>
</evidence>
<accession>A0A6I4P2S9</accession>
<dbReference type="InterPro" id="IPR009351">
    <property type="entry name" value="AlkZ-like"/>
</dbReference>
<dbReference type="AlphaFoldDB" id="A0A6I4P2S9"/>
<dbReference type="GO" id="GO:0003677">
    <property type="term" value="F:DNA binding"/>
    <property type="evidence" value="ECO:0007669"/>
    <property type="project" value="UniProtKB-KW"/>
</dbReference>
<organism evidence="1 2">
    <name type="scientific">Agromyces seonyuensis</name>
    <dbReference type="NCBI Taxonomy" id="2662446"/>
    <lineage>
        <taxon>Bacteria</taxon>
        <taxon>Bacillati</taxon>
        <taxon>Actinomycetota</taxon>
        <taxon>Actinomycetes</taxon>
        <taxon>Micrococcales</taxon>
        <taxon>Microbacteriaceae</taxon>
        <taxon>Agromyces</taxon>
    </lineage>
</organism>
<reference evidence="1 2" key="1">
    <citation type="submission" date="2019-12" db="EMBL/GenBank/DDBJ databases">
        <authorList>
            <person name="Kim Y.S."/>
        </authorList>
    </citation>
    <scope>NUCLEOTIDE SEQUENCE [LARGE SCALE GENOMIC DNA]</scope>
    <source>
        <strain evidence="1 2">MMS17-SY077</strain>
    </source>
</reference>
<sequence length="363" mass="38671">MVADPSLRARRLAAHGLAGPARGFADPEAVLARLVAVQAQDFGQARWVLGARVPGGTAGEVDAALERRRIVRSWPFRGTLHLVEARLLRGILSLTAARTLRSAARRHEQLELDGAILARADAIAERELAGGASRSRAELLAAWEAEGIATGAGRGYHLIWWLALEARLCCGPVEGNGQRFALLDDWIGPTPALERDQVLAELAVGYARGHGPVTPADLAWWTGLTLGLAREAVALAGDALVPAPDGRFAAADAPEPPRTPAGAHALAGFDEYFLGYRDRTPVCEPAHHDRVIPGGNGVFQPVLVDGGRIVGTWKRAGSARSGDVELRPFESWSAAKPERFRPALARWARFTGTPLGDIRVAAG</sequence>
<keyword evidence="1" id="KW-0238">DNA-binding</keyword>
<dbReference type="PANTHER" id="PTHR38479">
    <property type="entry name" value="LMO0824 PROTEIN"/>
    <property type="match status" value="1"/>
</dbReference>